<organism evidence="2 3">
    <name type="scientific">Digitaria exilis</name>
    <dbReference type="NCBI Taxonomy" id="1010633"/>
    <lineage>
        <taxon>Eukaryota</taxon>
        <taxon>Viridiplantae</taxon>
        <taxon>Streptophyta</taxon>
        <taxon>Embryophyta</taxon>
        <taxon>Tracheophyta</taxon>
        <taxon>Spermatophyta</taxon>
        <taxon>Magnoliopsida</taxon>
        <taxon>Liliopsida</taxon>
        <taxon>Poales</taxon>
        <taxon>Poaceae</taxon>
        <taxon>PACMAD clade</taxon>
        <taxon>Panicoideae</taxon>
        <taxon>Panicodae</taxon>
        <taxon>Paniceae</taxon>
        <taxon>Anthephorinae</taxon>
        <taxon>Digitaria</taxon>
    </lineage>
</organism>
<evidence type="ECO:0000256" key="1">
    <source>
        <dbReference type="SAM" id="MobiDB-lite"/>
    </source>
</evidence>
<dbReference type="AlphaFoldDB" id="A0A835KTX8"/>
<feature type="compositionally biased region" description="Low complexity" evidence="1">
    <location>
        <begin position="9"/>
        <end position="20"/>
    </location>
</feature>
<dbReference type="EMBL" id="JACEFO010000241">
    <property type="protein sequence ID" value="KAF8776050.1"/>
    <property type="molecule type" value="Genomic_DNA"/>
</dbReference>
<dbReference type="OrthoDB" id="1915348at2759"/>
<proteinExistence type="predicted"/>
<name>A0A835KTX8_9POAL</name>
<accession>A0A835KTX8</accession>
<feature type="compositionally biased region" description="Basic residues" evidence="1">
    <location>
        <begin position="49"/>
        <end position="72"/>
    </location>
</feature>
<comment type="caution">
    <text evidence="2">The sequence shown here is derived from an EMBL/GenBank/DDBJ whole genome shotgun (WGS) entry which is preliminary data.</text>
</comment>
<protein>
    <submittedName>
        <fullName evidence="2">Uncharacterized protein</fullName>
    </submittedName>
</protein>
<evidence type="ECO:0000313" key="2">
    <source>
        <dbReference type="EMBL" id="KAF8776050.1"/>
    </source>
</evidence>
<reference evidence="2" key="1">
    <citation type="submission" date="2020-07" db="EMBL/GenBank/DDBJ databases">
        <title>Genome sequence and genetic diversity analysis of an under-domesticated orphan crop, white fonio (Digitaria exilis).</title>
        <authorList>
            <person name="Bennetzen J.L."/>
            <person name="Chen S."/>
            <person name="Ma X."/>
            <person name="Wang X."/>
            <person name="Yssel A.E.J."/>
            <person name="Chaluvadi S.R."/>
            <person name="Johnson M."/>
            <person name="Gangashetty P."/>
            <person name="Hamidou F."/>
            <person name="Sanogo M.D."/>
            <person name="Zwaenepoel A."/>
            <person name="Wallace J."/>
            <person name="Van De Peer Y."/>
            <person name="Van Deynze A."/>
        </authorList>
    </citation>
    <scope>NUCLEOTIDE SEQUENCE</scope>
    <source>
        <tissue evidence="2">Leaves</tissue>
    </source>
</reference>
<feature type="region of interest" description="Disordered" evidence="1">
    <location>
        <begin position="109"/>
        <end position="188"/>
    </location>
</feature>
<sequence>MAPAPQIPLGPAAAGAAPAGDKGRGNHLRPHPDPHPRGGLQAPPGSSRAPHRAPRGRRRPRSGRRRRTRRLRPLPTGVWLPEPRPPHHLLADGTVRTYFAAAPDYPFEDRAPAAPPAPISSPRAGPDLWPPHQPPPPQMPMPTPMQMPPHEAKRRHPADQDDGFLRRPKQPRRTAPQSHSTAAAHARVDRHALRGAFLKYARCSTKAPSRDGATSRAVVFRASPVAGFYSVYLVAKMVCTLSRQISLRMQGANGLTIRYAY</sequence>
<dbReference type="Proteomes" id="UP000636709">
    <property type="component" value="Unassembled WGS sequence"/>
</dbReference>
<feature type="region of interest" description="Disordered" evidence="1">
    <location>
        <begin position="1"/>
        <end position="86"/>
    </location>
</feature>
<gene>
    <name evidence="2" type="ORF">HU200_003935</name>
</gene>
<feature type="compositionally biased region" description="Pro residues" evidence="1">
    <location>
        <begin position="128"/>
        <end position="147"/>
    </location>
</feature>
<keyword evidence="3" id="KW-1185">Reference proteome</keyword>
<evidence type="ECO:0000313" key="3">
    <source>
        <dbReference type="Proteomes" id="UP000636709"/>
    </source>
</evidence>